<protein>
    <submittedName>
        <fullName evidence="9">Uncharacterized protein</fullName>
    </submittedName>
</protein>
<evidence type="ECO:0000313" key="10">
    <source>
        <dbReference type="Proteomes" id="UP001311799"/>
    </source>
</evidence>
<proteinExistence type="inferred from homology"/>
<dbReference type="GO" id="GO:0016226">
    <property type="term" value="P:iron-sulfur cluster assembly"/>
    <property type="evidence" value="ECO:0007669"/>
    <property type="project" value="InterPro"/>
</dbReference>
<reference evidence="9 10" key="1">
    <citation type="submission" date="2023-10" db="EMBL/GenBank/DDBJ databases">
        <title>Comparative genomics analysis reveals potential genetic determinants of host preference in Cryptosporidium xiaoi.</title>
        <authorList>
            <person name="Xiao L."/>
            <person name="Li J."/>
        </authorList>
    </citation>
    <scope>NUCLEOTIDE SEQUENCE [LARGE SCALE GENOMIC DNA]</scope>
    <source>
        <strain evidence="9 10">52996</strain>
    </source>
</reference>
<evidence type="ECO:0000256" key="1">
    <source>
        <dbReference type="ARBA" id="ARBA00022723"/>
    </source>
</evidence>
<dbReference type="Gene3D" id="3.30.300.130">
    <property type="entry name" value="Fe-S cluster assembly (FSCA)"/>
    <property type="match status" value="1"/>
</dbReference>
<dbReference type="Pfam" id="PF06155">
    <property type="entry name" value="GBBH-like_N"/>
    <property type="match status" value="1"/>
</dbReference>
<dbReference type="Proteomes" id="UP001311799">
    <property type="component" value="Unassembled WGS sequence"/>
</dbReference>
<evidence type="ECO:0000259" key="8">
    <source>
        <dbReference type="Pfam" id="PF06155"/>
    </source>
</evidence>
<accession>A0AAV9Y2G2</accession>
<dbReference type="InterPro" id="IPR044304">
    <property type="entry name" value="NUBPL-like"/>
</dbReference>
<dbReference type="PANTHER" id="PTHR42961:SF2">
    <property type="entry name" value="IRON-SULFUR PROTEIN NUBPL"/>
    <property type="match status" value="1"/>
</dbReference>
<organism evidence="9 10">
    <name type="scientific">Cryptosporidium xiaoi</name>
    <dbReference type="NCBI Taxonomy" id="659607"/>
    <lineage>
        <taxon>Eukaryota</taxon>
        <taxon>Sar</taxon>
        <taxon>Alveolata</taxon>
        <taxon>Apicomplexa</taxon>
        <taxon>Conoidasida</taxon>
        <taxon>Coccidia</taxon>
        <taxon>Eucoccidiorida</taxon>
        <taxon>Eimeriorina</taxon>
        <taxon>Cryptosporidiidae</taxon>
        <taxon>Cryptosporidium</taxon>
    </lineage>
</organism>
<dbReference type="Gene3D" id="3.30.2020.30">
    <property type="match status" value="1"/>
</dbReference>
<sequence>MKELTQRPPEQVTEQLIDELRDPTLFVRGCILKGTKYISKCNKNLEIAINHVNEQLEKKLIELGQIKTIYSLCQELENLEKNSKSVSELISTQINSIEMKSIPIIQQYESMKESIIISKRLIQIQDLCNRAIDFISLFNRLKAQFGMIKVIESEDKYKELFQKLQNGIPDTIIISKTSKMIVELENMINFNSENSIEYGINSNEVCSLEFIEELQEEIKCLRKLSAIYRQHGHKKLVNGIENMDIPSISLGCLILHQFNELWEHIDTFVDIKLKKIQHYFSVSVLQNCIEINDKSNEQFIIKTEFVTISILTAIERVLNHITIFFKQFICLQDTIIEKKLKTDHSVDETNFILLFWERSSKTIESVFNIVCTINNKQINIQNNNMDEMVIIGGSISLEQILQVLINSYPEISNMFVSFMKNINILLSSSPSKALLTKIIDDNNIYSTTDKIKEKYLEQLKNKFNFMFDSLLPTDKYIKKNFDIKETVSQIINVFFREIKIVNIELKKQICDLFRKKLLCFIVSCETIIQSEGGIIPYSEYDNIKFCEDKYSVDTDLNNDIRMPLPSYFHKINAEISHIAGLFSIELENILHKEALNDWDEVEKYRTIELLKSLQYKSVGRWFSHTSLSILNVCKNVDVKSISNELFKKTEDRFIFLSQKIINNFVQEWLPILNPINIWYKCLIQLSRSISIIFLINFVLRVNLDEKSCFSIADEIVIFQSIISHFLLDQRIKNDLNTDIKMIQDFRRILFSDLKSIIEAINSITNNKIKHSSNTEILVASVKEINPLLFSIHILNRIYFNLKDKFRDIHSFVDFSKITYYKFYNTLASIMFKKLNCNPTCDSDSDLFVIFDIFTQNSCEMHNNQKEIFSLVHNYVEYLKSEISKSCFNSDHLDLDDLIIILNFVCTKMDSDCSENEMDLNDQIVRQLRDIVLDEPEKEENTRQDIIDMGLVHDLSYDYVHGNVEITLKEDYNIKDKINDKILELGWVNSVKVLVENKKKIDLQLNSLNKVNKSEEILSCLRKVIDPDLNKDIVSCNFVKDLSFDSSNVYFTLELTTPICPMKDLFEKKCIKAIKDNLKYVNDVNINFTYKLETNKSLPKEKLHRNLHKVSNIIAISSCKGGVGKSTIAVNVAFTLSLKGAKVGIVDCDIYGPSLEQLIPIEEKTVFFRKSNENILDSVKISDSKRGICKSKNFDNGFEEIEGFVPIIYKNVKLMSYSFLLNNKADSNDKTKVSSIIRGPIAGSIVTQLITETIWEELDYLVLDFPPGTGDIQLSIAQTIAIDGSIIITTPQDLSISDVERGIHLFNKLNIPILTLVENMSYFLCDGCNKSHEIFSRGDISNICEKYGFKNEFKFPLSKDLSKCIFYSESNEKRFPFVLAINEPNYILSTFKSLCDYIVRKLSKYKFGLIKPKFSFDNLGNTAYFQIPEDLNEILINENPEQIFYHDFRVEYSELRKLCKCALCYNPVEKKPENRNTEFIPLEIERIDIMGSYAISIVWSDNHNTIISYDNLIKKFYERKEVKLCQESLNW</sequence>
<keyword evidence="5" id="KW-0411">Iron-sulfur</keyword>
<dbReference type="PANTHER" id="PTHR42961">
    <property type="entry name" value="IRON-SULFUR PROTEIN NUBPL"/>
    <property type="match status" value="1"/>
</dbReference>
<dbReference type="SUPFAM" id="SSF117916">
    <property type="entry name" value="Fe-S cluster assembly (FSCA) domain-like"/>
    <property type="match status" value="1"/>
</dbReference>
<dbReference type="GO" id="GO:0005524">
    <property type="term" value="F:ATP binding"/>
    <property type="evidence" value="ECO:0007669"/>
    <property type="project" value="UniProtKB-KW"/>
</dbReference>
<dbReference type="HAMAP" id="MF_02040">
    <property type="entry name" value="Mrp_NBP35"/>
    <property type="match status" value="1"/>
</dbReference>
<feature type="domain" description="Gamma-butyrobetaine hydroxylase-like N-terminal" evidence="8">
    <location>
        <begin position="1445"/>
        <end position="1509"/>
    </location>
</feature>
<name>A0AAV9Y2G2_9CRYT</name>
<keyword evidence="10" id="KW-1185">Reference proteome</keyword>
<dbReference type="InterPro" id="IPR038492">
    <property type="entry name" value="GBBH-like_N_sf"/>
</dbReference>
<evidence type="ECO:0000259" key="7">
    <source>
        <dbReference type="Pfam" id="PF01883"/>
    </source>
</evidence>
<dbReference type="InterPro" id="IPR033756">
    <property type="entry name" value="YlxH/NBP35"/>
</dbReference>
<dbReference type="InterPro" id="IPR000808">
    <property type="entry name" value="Mrp-like_CS"/>
</dbReference>
<feature type="domain" description="MIP18 family-like" evidence="7">
    <location>
        <begin position="1014"/>
        <end position="1086"/>
    </location>
</feature>
<dbReference type="Pfam" id="PF10609">
    <property type="entry name" value="ParA"/>
    <property type="match status" value="1"/>
</dbReference>
<comment type="caution">
    <text evidence="9">The sequence shown here is derived from an EMBL/GenBank/DDBJ whole genome shotgun (WGS) entry which is preliminary data.</text>
</comment>
<evidence type="ECO:0000256" key="2">
    <source>
        <dbReference type="ARBA" id="ARBA00022741"/>
    </source>
</evidence>
<gene>
    <name evidence="9" type="ORF">RS030_132060</name>
</gene>
<comment type="similarity">
    <text evidence="6">Belongs to the Mrp/NBP35 ATP-binding proteins family.</text>
</comment>
<dbReference type="EMBL" id="JAWDEY010000004">
    <property type="protein sequence ID" value="KAK6590754.1"/>
    <property type="molecule type" value="Genomic_DNA"/>
</dbReference>
<dbReference type="GO" id="GO:0140663">
    <property type="term" value="F:ATP-dependent FeS chaperone activity"/>
    <property type="evidence" value="ECO:0007669"/>
    <property type="project" value="InterPro"/>
</dbReference>
<evidence type="ECO:0000256" key="3">
    <source>
        <dbReference type="ARBA" id="ARBA00022840"/>
    </source>
</evidence>
<evidence type="ECO:0000256" key="6">
    <source>
        <dbReference type="ARBA" id="ARBA00024036"/>
    </source>
</evidence>
<dbReference type="InterPro" id="IPR027417">
    <property type="entry name" value="P-loop_NTPase"/>
</dbReference>
<evidence type="ECO:0000256" key="5">
    <source>
        <dbReference type="ARBA" id="ARBA00023014"/>
    </source>
</evidence>
<dbReference type="InterPro" id="IPR010376">
    <property type="entry name" value="GBBH-like_N"/>
</dbReference>
<keyword evidence="4" id="KW-0408">Iron</keyword>
<keyword evidence="3" id="KW-0067">ATP-binding</keyword>
<dbReference type="GO" id="GO:0051539">
    <property type="term" value="F:4 iron, 4 sulfur cluster binding"/>
    <property type="evidence" value="ECO:0007669"/>
    <property type="project" value="TreeGrafter"/>
</dbReference>
<dbReference type="Pfam" id="PF01883">
    <property type="entry name" value="FeS_assembly_P"/>
    <property type="match status" value="1"/>
</dbReference>
<keyword evidence="1" id="KW-0479">Metal-binding</keyword>
<evidence type="ECO:0000256" key="4">
    <source>
        <dbReference type="ARBA" id="ARBA00023004"/>
    </source>
</evidence>
<dbReference type="CDD" id="cd02037">
    <property type="entry name" value="Mrp_NBP35"/>
    <property type="match status" value="1"/>
</dbReference>
<dbReference type="Gene3D" id="3.40.50.300">
    <property type="entry name" value="P-loop containing nucleotide triphosphate hydrolases"/>
    <property type="match status" value="1"/>
</dbReference>
<dbReference type="InterPro" id="IPR019591">
    <property type="entry name" value="Mrp/NBP35_ATP-bd"/>
</dbReference>
<dbReference type="PROSITE" id="PS01215">
    <property type="entry name" value="MRP"/>
    <property type="match status" value="1"/>
</dbReference>
<evidence type="ECO:0000313" key="9">
    <source>
        <dbReference type="EMBL" id="KAK6590754.1"/>
    </source>
</evidence>
<dbReference type="InterPro" id="IPR002744">
    <property type="entry name" value="MIP18-like"/>
</dbReference>
<dbReference type="SUPFAM" id="SSF52540">
    <property type="entry name" value="P-loop containing nucleoside triphosphate hydrolases"/>
    <property type="match status" value="1"/>
</dbReference>
<keyword evidence="2" id="KW-0547">Nucleotide-binding</keyword>
<dbReference type="GO" id="GO:0046872">
    <property type="term" value="F:metal ion binding"/>
    <property type="evidence" value="ECO:0007669"/>
    <property type="project" value="UniProtKB-KW"/>
</dbReference>
<dbReference type="InterPro" id="IPR034904">
    <property type="entry name" value="FSCA_dom_sf"/>
</dbReference>